<sequence precursor="true">MRNFCARRLLAATLIGFTVLAGARSATAATLILDWAYRCNEDNVQVYLAAGGTGLQFDDQNFGFLRLTNQTASTQYDYAIPTYRTGWLAKTTFNALEGVVRANLESNESNIVRWIELTLPKDAVGGTPGIPDGDTYTFFAASDPSGFIQTSRGWSTEIICETPDVTPPMVLCMTWIDTIWPPNGRFVDVGLDCTVEDDVDPNPLIEVFVYCDEAGDATISEDGVELWSRRDKDGDGRVYLIVVVATDAAGNVGMDCVAVTVPHDQSSESEALADEQATYAEEYCREFGEVPENFTLVAE</sequence>
<protein>
    <recommendedName>
        <fullName evidence="4">Ig-like domain-containing protein</fullName>
    </recommendedName>
</protein>
<dbReference type="OrthoDB" id="253051at2"/>
<keyword evidence="3" id="KW-1185">Reference proteome</keyword>
<proteinExistence type="predicted"/>
<feature type="chain" id="PRO_5021878534" description="Ig-like domain-containing protein" evidence="1">
    <location>
        <begin position="29"/>
        <end position="299"/>
    </location>
</feature>
<name>A0A517ZBA9_9PLAN</name>
<dbReference type="EMBL" id="CP036275">
    <property type="protein sequence ID" value="QDU39748.1"/>
    <property type="molecule type" value="Genomic_DNA"/>
</dbReference>
<evidence type="ECO:0008006" key="4">
    <source>
        <dbReference type="Google" id="ProtNLM"/>
    </source>
</evidence>
<accession>A0A517ZBA9</accession>
<dbReference type="AlphaFoldDB" id="A0A517ZBA9"/>
<dbReference type="Proteomes" id="UP000320496">
    <property type="component" value="Chromosome"/>
</dbReference>
<keyword evidence="1" id="KW-0732">Signal</keyword>
<dbReference type="RefSeq" id="WP_145370900.1">
    <property type="nucleotide sequence ID" value="NZ_CP036275.1"/>
</dbReference>
<evidence type="ECO:0000313" key="3">
    <source>
        <dbReference type="Proteomes" id="UP000320496"/>
    </source>
</evidence>
<feature type="signal peptide" evidence="1">
    <location>
        <begin position="1"/>
        <end position="28"/>
    </location>
</feature>
<organism evidence="2 3">
    <name type="scientific">Maioricimonas rarisocia</name>
    <dbReference type="NCBI Taxonomy" id="2528026"/>
    <lineage>
        <taxon>Bacteria</taxon>
        <taxon>Pseudomonadati</taxon>
        <taxon>Planctomycetota</taxon>
        <taxon>Planctomycetia</taxon>
        <taxon>Planctomycetales</taxon>
        <taxon>Planctomycetaceae</taxon>
        <taxon>Maioricimonas</taxon>
    </lineage>
</organism>
<gene>
    <name evidence="2" type="ORF">Mal4_40950</name>
</gene>
<evidence type="ECO:0000256" key="1">
    <source>
        <dbReference type="SAM" id="SignalP"/>
    </source>
</evidence>
<dbReference type="KEGG" id="mri:Mal4_40950"/>
<evidence type="ECO:0000313" key="2">
    <source>
        <dbReference type="EMBL" id="QDU39748.1"/>
    </source>
</evidence>
<reference evidence="2 3" key="1">
    <citation type="submission" date="2019-02" db="EMBL/GenBank/DDBJ databases">
        <title>Deep-cultivation of Planctomycetes and their phenomic and genomic characterization uncovers novel biology.</title>
        <authorList>
            <person name="Wiegand S."/>
            <person name="Jogler M."/>
            <person name="Boedeker C."/>
            <person name="Pinto D."/>
            <person name="Vollmers J."/>
            <person name="Rivas-Marin E."/>
            <person name="Kohn T."/>
            <person name="Peeters S.H."/>
            <person name="Heuer A."/>
            <person name="Rast P."/>
            <person name="Oberbeckmann S."/>
            <person name="Bunk B."/>
            <person name="Jeske O."/>
            <person name="Meyerdierks A."/>
            <person name="Storesund J.E."/>
            <person name="Kallscheuer N."/>
            <person name="Luecker S."/>
            <person name="Lage O.M."/>
            <person name="Pohl T."/>
            <person name="Merkel B.J."/>
            <person name="Hornburger P."/>
            <person name="Mueller R.-W."/>
            <person name="Bruemmer F."/>
            <person name="Labrenz M."/>
            <person name="Spormann A.M."/>
            <person name="Op den Camp H."/>
            <person name="Overmann J."/>
            <person name="Amann R."/>
            <person name="Jetten M.S.M."/>
            <person name="Mascher T."/>
            <person name="Medema M.H."/>
            <person name="Devos D.P."/>
            <person name="Kaster A.-K."/>
            <person name="Ovreas L."/>
            <person name="Rohde M."/>
            <person name="Galperin M.Y."/>
            <person name="Jogler C."/>
        </authorList>
    </citation>
    <scope>NUCLEOTIDE SEQUENCE [LARGE SCALE GENOMIC DNA]</scope>
    <source>
        <strain evidence="2 3">Mal4</strain>
    </source>
</reference>